<keyword evidence="3" id="KW-1185">Reference proteome</keyword>
<dbReference type="Pfam" id="PF03881">
    <property type="entry name" value="Fructosamin_kin"/>
    <property type="match status" value="1"/>
</dbReference>
<dbReference type="AlphaFoldDB" id="A0A9J6RA31"/>
<evidence type="ECO:0000313" key="3">
    <source>
        <dbReference type="Proteomes" id="UP001084197"/>
    </source>
</evidence>
<dbReference type="PANTHER" id="PTHR12149">
    <property type="entry name" value="FRUCTOSAMINE 3 KINASE-RELATED PROTEIN"/>
    <property type="match status" value="1"/>
</dbReference>
<reference evidence="2" key="1">
    <citation type="submission" date="2022-11" db="EMBL/GenBank/DDBJ databases">
        <title>WGS of Natronobacillus azotifigens 24KS-1, an anaerobic diazotrophic haloalkaliphile from soda-rich habitats.</title>
        <authorList>
            <person name="Sorokin D.Y."/>
            <person name="Merkel A.Y."/>
        </authorList>
    </citation>
    <scope>NUCLEOTIDE SEQUENCE</scope>
    <source>
        <strain evidence="2">24KS-1</strain>
    </source>
</reference>
<dbReference type="RefSeq" id="WP_268779311.1">
    <property type="nucleotide sequence ID" value="NZ_JAPRAT010000006.1"/>
</dbReference>
<dbReference type="GO" id="GO:0016301">
    <property type="term" value="F:kinase activity"/>
    <property type="evidence" value="ECO:0007669"/>
    <property type="project" value="UniProtKB-UniRule"/>
</dbReference>
<dbReference type="Gene3D" id="3.90.1200.10">
    <property type="match status" value="1"/>
</dbReference>
<evidence type="ECO:0000256" key="1">
    <source>
        <dbReference type="PIRNR" id="PIRNR006221"/>
    </source>
</evidence>
<comment type="similarity">
    <text evidence="1">Belongs to the fructosamine kinase family.</text>
</comment>
<dbReference type="EMBL" id="JAPRAT010000006">
    <property type="protein sequence ID" value="MCZ0702538.1"/>
    <property type="molecule type" value="Genomic_DNA"/>
</dbReference>
<dbReference type="SUPFAM" id="SSF56112">
    <property type="entry name" value="Protein kinase-like (PK-like)"/>
    <property type="match status" value="1"/>
</dbReference>
<accession>A0A9J6RA31</accession>
<dbReference type="PIRSF" id="PIRSF006221">
    <property type="entry name" value="Ketosamine-3-kinase"/>
    <property type="match status" value="1"/>
</dbReference>
<dbReference type="InterPro" id="IPR011009">
    <property type="entry name" value="Kinase-like_dom_sf"/>
</dbReference>
<comment type="caution">
    <text evidence="2">The sequence shown here is derived from an EMBL/GenBank/DDBJ whole genome shotgun (WGS) entry which is preliminary data.</text>
</comment>
<gene>
    <name evidence="2" type="ORF">OWO01_04855</name>
</gene>
<sequence length="288" mass="32887">MEQEIKPILAKLDDHSTIHSVRPVSGGQINQAFKVETDRGCYFIKTNDQASANFFSFEKIGLERIASTKTIAVPEVYYCQETTENESAFLVLEWIEETNITSAYTRLGEQLASLHQHTHAQYGLDVDGFLGTLAQPNDQTDSWVDYYKNYRLQTQLNYGIDQGIIQGNRRKKLEKLMNKLSNYIPDEPAASLLHGDLWSGNFLIGSNGQPYLVDPAILVGDRAFELAYTELFGGFPADFYHAYDEVWPLAKEYTDVKPIYQLFYLLVHLNIFGEHYGRSVDEILNKYV</sequence>
<proteinExistence type="inferred from homology"/>
<dbReference type="Proteomes" id="UP001084197">
    <property type="component" value="Unassembled WGS sequence"/>
</dbReference>
<dbReference type="PANTHER" id="PTHR12149:SF8">
    <property type="entry name" value="PROTEIN-RIBULOSAMINE 3-KINASE"/>
    <property type="match status" value="1"/>
</dbReference>
<dbReference type="Gene3D" id="3.30.200.20">
    <property type="entry name" value="Phosphorylase Kinase, domain 1"/>
    <property type="match status" value="1"/>
</dbReference>
<dbReference type="InterPro" id="IPR016477">
    <property type="entry name" value="Fructo-/Ketosamine-3-kinase"/>
</dbReference>
<organism evidence="2 3">
    <name type="scientific">Natronobacillus azotifigens</name>
    <dbReference type="NCBI Taxonomy" id="472978"/>
    <lineage>
        <taxon>Bacteria</taxon>
        <taxon>Bacillati</taxon>
        <taxon>Bacillota</taxon>
        <taxon>Bacilli</taxon>
        <taxon>Bacillales</taxon>
        <taxon>Bacillaceae</taxon>
        <taxon>Natronobacillus</taxon>
    </lineage>
</organism>
<keyword evidence="1 2" id="KW-0418">Kinase</keyword>
<evidence type="ECO:0000313" key="2">
    <source>
        <dbReference type="EMBL" id="MCZ0702538.1"/>
    </source>
</evidence>
<keyword evidence="1" id="KW-0808">Transferase</keyword>
<name>A0A9J6RA31_9BACI</name>
<protein>
    <submittedName>
        <fullName evidence="2">Fructosamine kinase family protein</fullName>
    </submittedName>
</protein>